<evidence type="ECO:0000256" key="4">
    <source>
        <dbReference type="ARBA" id="ARBA00022741"/>
    </source>
</evidence>
<evidence type="ECO:0000256" key="5">
    <source>
        <dbReference type="ARBA" id="ARBA00022801"/>
    </source>
</evidence>
<feature type="domain" description="Helicase C-terminal" evidence="14">
    <location>
        <begin position="556"/>
        <end position="713"/>
    </location>
</feature>
<dbReference type="InterPro" id="IPR042115">
    <property type="entry name" value="PriA_3primeBD_sf"/>
</dbReference>
<protein>
    <recommendedName>
        <fullName evidence="12">Replication restart protein PriA</fullName>
    </recommendedName>
    <alternativeName>
        <fullName evidence="12">ATP-dependent DNA helicase PriA</fullName>
        <ecNumber evidence="12">5.6.2.4</ecNumber>
    </alternativeName>
    <alternativeName>
        <fullName evidence="12">DNA 3'-5' helicase PriA</fullName>
    </alternativeName>
</protein>
<dbReference type="FunFam" id="3.40.50.300:FF:000489">
    <property type="entry name" value="Primosome assembly protein PriA"/>
    <property type="match status" value="1"/>
</dbReference>
<keyword evidence="3 12" id="KW-0479">Metal-binding</keyword>
<evidence type="ECO:0000256" key="10">
    <source>
        <dbReference type="ARBA" id="ARBA00023235"/>
    </source>
</evidence>
<dbReference type="PANTHER" id="PTHR30580:SF0">
    <property type="entry name" value="PRIMOSOMAL PROTEIN N"/>
    <property type="match status" value="1"/>
</dbReference>
<feature type="binding site" evidence="12">
    <location>
        <position position="548"/>
    </location>
    <ligand>
        <name>Zn(2+)</name>
        <dbReference type="ChEBI" id="CHEBI:29105"/>
        <label>2</label>
    </ligand>
</feature>
<comment type="function">
    <text evidence="12">Initiates the restart of stalled replication forks, which reloads the replicative helicase on sites other than the origin of replication. Recognizes and binds to abandoned replication forks and remodels them to uncover a helicase loading site. Promotes assembly of the primosome at these replication forks.</text>
</comment>
<dbReference type="GO" id="GO:1990077">
    <property type="term" value="C:primosome complex"/>
    <property type="evidence" value="ECO:0007669"/>
    <property type="project" value="UniProtKB-UniRule"/>
</dbReference>
<dbReference type="HAMAP" id="MF_00983">
    <property type="entry name" value="PriA"/>
    <property type="match status" value="1"/>
</dbReference>
<keyword evidence="6 12" id="KW-0347">Helicase</keyword>
<evidence type="ECO:0000256" key="7">
    <source>
        <dbReference type="ARBA" id="ARBA00022833"/>
    </source>
</evidence>
<feature type="binding site" evidence="12">
    <location>
        <position position="561"/>
    </location>
    <ligand>
        <name>Zn(2+)</name>
        <dbReference type="ChEBI" id="CHEBI:29105"/>
        <label>1</label>
    </ligand>
</feature>
<keyword evidence="7 12" id="KW-0862">Zinc</keyword>
<keyword evidence="2 12" id="KW-0235">DNA replication</keyword>
<organism evidence="15 16">
    <name type="scientific">Candidatus Fimicola merdigallinarum</name>
    <dbReference type="NCBI Taxonomy" id="2840819"/>
    <lineage>
        <taxon>Bacteria</taxon>
        <taxon>Bacillati</taxon>
        <taxon>Bacillota</taxon>
        <taxon>Clostridia</taxon>
        <taxon>Lachnospirales</taxon>
        <taxon>Lachnospiraceae</taxon>
        <taxon>Lachnospiraceae incertae sedis</taxon>
        <taxon>Candidatus Fimicola</taxon>
    </lineage>
</organism>
<dbReference type="CDD" id="cd18804">
    <property type="entry name" value="SF2_C_priA"/>
    <property type="match status" value="1"/>
</dbReference>
<evidence type="ECO:0000259" key="14">
    <source>
        <dbReference type="PROSITE" id="PS51194"/>
    </source>
</evidence>
<reference evidence="15" key="1">
    <citation type="submission" date="2020-10" db="EMBL/GenBank/DDBJ databases">
        <authorList>
            <person name="Gilroy R."/>
        </authorList>
    </citation>
    <scope>NUCLEOTIDE SEQUENCE</scope>
    <source>
        <strain evidence="15">F6-4510</strain>
    </source>
</reference>
<reference evidence="15" key="2">
    <citation type="journal article" date="2021" name="PeerJ">
        <title>Extensive microbial diversity within the chicken gut microbiome revealed by metagenomics and culture.</title>
        <authorList>
            <person name="Gilroy R."/>
            <person name="Ravi A."/>
            <person name="Getino M."/>
            <person name="Pursley I."/>
            <person name="Horton D.L."/>
            <person name="Alikhan N.F."/>
            <person name="Baker D."/>
            <person name="Gharbi K."/>
            <person name="Hall N."/>
            <person name="Watson M."/>
            <person name="Adriaenssens E.M."/>
            <person name="Foster-Nyarko E."/>
            <person name="Jarju S."/>
            <person name="Secka A."/>
            <person name="Antonio M."/>
            <person name="Oren A."/>
            <person name="Chaudhuri R.R."/>
            <person name="La Ragione R."/>
            <person name="Hildebrand F."/>
            <person name="Pallen M.J."/>
        </authorList>
    </citation>
    <scope>NUCLEOTIDE SEQUENCE</scope>
    <source>
        <strain evidence="15">F6-4510</strain>
    </source>
</reference>
<keyword evidence="1 12" id="KW-0639">Primosome</keyword>
<dbReference type="PROSITE" id="PS51192">
    <property type="entry name" value="HELICASE_ATP_BIND_1"/>
    <property type="match status" value="1"/>
</dbReference>
<dbReference type="SUPFAM" id="SSF52540">
    <property type="entry name" value="P-loop containing nucleoside triphosphate hydrolases"/>
    <property type="match status" value="1"/>
</dbReference>
<feature type="binding site" evidence="12">
    <location>
        <position position="524"/>
    </location>
    <ligand>
        <name>Zn(2+)</name>
        <dbReference type="ChEBI" id="CHEBI:29105"/>
        <label>1</label>
    </ligand>
</feature>
<dbReference type="InterPro" id="IPR041236">
    <property type="entry name" value="PriA_C"/>
</dbReference>
<feature type="domain" description="Helicase ATP-binding" evidence="13">
    <location>
        <begin position="293"/>
        <end position="459"/>
    </location>
</feature>
<dbReference type="NCBIfam" id="NF004066">
    <property type="entry name" value="PRK05580.1-3"/>
    <property type="match status" value="1"/>
</dbReference>
<dbReference type="EMBL" id="JADIMX010000062">
    <property type="protein sequence ID" value="MBO8434318.1"/>
    <property type="molecule type" value="Genomic_DNA"/>
</dbReference>
<dbReference type="NCBIfam" id="TIGR00595">
    <property type="entry name" value="priA"/>
    <property type="match status" value="1"/>
</dbReference>
<dbReference type="PROSITE" id="PS51194">
    <property type="entry name" value="HELICASE_CTER"/>
    <property type="match status" value="1"/>
</dbReference>
<dbReference type="GO" id="GO:0016787">
    <property type="term" value="F:hydrolase activity"/>
    <property type="evidence" value="ECO:0007669"/>
    <property type="project" value="UniProtKB-KW"/>
</dbReference>
<dbReference type="Pfam" id="PF00270">
    <property type="entry name" value="DEAD"/>
    <property type="match status" value="1"/>
</dbReference>
<comment type="caution">
    <text evidence="15">The sequence shown here is derived from an EMBL/GenBank/DDBJ whole genome shotgun (WGS) entry which is preliminary data.</text>
</comment>
<comment type="subunit">
    <text evidence="12">Component of the replication restart primosome.</text>
</comment>
<comment type="catalytic activity">
    <reaction evidence="11 12">
        <text>ATP + H2O = ADP + phosphate + H(+)</text>
        <dbReference type="Rhea" id="RHEA:13065"/>
        <dbReference type="ChEBI" id="CHEBI:15377"/>
        <dbReference type="ChEBI" id="CHEBI:15378"/>
        <dbReference type="ChEBI" id="CHEBI:30616"/>
        <dbReference type="ChEBI" id="CHEBI:43474"/>
        <dbReference type="ChEBI" id="CHEBI:456216"/>
        <dbReference type="EC" id="5.6.2.4"/>
    </reaction>
</comment>
<dbReference type="FunFam" id="3.40.1440.60:FF:000001">
    <property type="entry name" value="Primosomal protein N"/>
    <property type="match status" value="1"/>
</dbReference>
<dbReference type="SMART" id="SM00490">
    <property type="entry name" value="HELICc"/>
    <property type="match status" value="1"/>
</dbReference>
<feature type="binding site" evidence="12">
    <location>
        <position position="521"/>
    </location>
    <ligand>
        <name>Zn(2+)</name>
        <dbReference type="ChEBI" id="CHEBI:29105"/>
        <label>1</label>
    </ligand>
</feature>
<dbReference type="InterPro" id="IPR041222">
    <property type="entry name" value="PriA_3primeBD"/>
</dbReference>
<dbReference type="AlphaFoldDB" id="A0A9D9H4B0"/>
<evidence type="ECO:0000256" key="12">
    <source>
        <dbReference type="HAMAP-Rule" id="MF_00983"/>
    </source>
</evidence>
<dbReference type="Pfam" id="PF18319">
    <property type="entry name" value="Zn_ribbon_PriA"/>
    <property type="match status" value="1"/>
</dbReference>
<dbReference type="GO" id="GO:0003677">
    <property type="term" value="F:DNA binding"/>
    <property type="evidence" value="ECO:0007669"/>
    <property type="project" value="UniProtKB-UniRule"/>
</dbReference>
<evidence type="ECO:0000256" key="6">
    <source>
        <dbReference type="ARBA" id="ARBA00022806"/>
    </source>
</evidence>
<dbReference type="Proteomes" id="UP000823611">
    <property type="component" value="Unassembled WGS sequence"/>
</dbReference>
<dbReference type="Pfam" id="PF18074">
    <property type="entry name" value="PriA_C"/>
    <property type="match status" value="1"/>
</dbReference>
<dbReference type="GO" id="GO:0043138">
    <property type="term" value="F:3'-5' DNA helicase activity"/>
    <property type="evidence" value="ECO:0007669"/>
    <property type="project" value="UniProtKB-EC"/>
</dbReference>
<dbReference type="GO" id="GO:0006269">
    <property type="term" value="P:DNA replication, synthesis of primer"/>
    <property type="evidence" value="ECO:0007669"/>
    <property type="project" value="UniProtKB-KW"/>
</dbReference>
<dbReference type="Gene3D" id="3.40.50.300">
    <property type="entry name" value="P-loop containing nucleotide triphosphate hydrolases"/>
    <property type="match status" value="2"/>
</dbReference>
<keyword evidence="10 12" id="KW-0413">Isomerase</keyword>
<dbReference type="InterPro" id="IPR011545">
    <property type="entry name" value="DEAD/DEAH_box_helicase_dom"/>
</dbReference>
<dbReference type="InterPro" id="IPR027417">
    <property type="entry name" value="P-loop_NTPase"/>
</dbReference>
<feature type="binding site" evidence="12">
    <location>
        <position position="564"/>
    </location>
    <ligand>
        <name>Zn(2+)</name>
        <dbReference type="ChEBI" id="CHEBI:29105"/>
        <label>1</label>
    </ligand>
</feature>
<keyword evidence="9 12" id="KW-0238">DNA-binding</keyword>
<feature type="binding site" evidence="12">
    <location>
        <position position="530"/>
    </location>
    <ligand>
        <name>Zn(2+)</name>
        <dbReference type="ChEBI" id="CHEBI:29105"/>
        <label>2</label>
    </ligand>
</feature>
<dbReference type="SMART" id="SM00487">
    <property type="entry name" value="DEXDc"/>
    <property type="match status" value="1"/>
</dbReference>
<dbReference type="GO" id="GO:0005524">
    <property type="term" value="F:ATP binding"/>
    <property type="evidence" value="ECO:0007669"/>
    <property type="project" value="UniProtKB-UniRule"/>
</dbReference>
<dbReference type="GO" id="GO:0006270">
    <property type="term" value="P:DNA replication initiation"/>
    <property type="evidence" value="ECO:0007669"/>
    <property type="project" value="TreeGrafter"/>
</dbReference>
<keyword evidence="8 12" id="KW-0067">ATP-binding</keyword>
<name>A0A9D9H4B0_9FIRM</name>
<comment type="cofactor">
    <cofactor evidence="12">
        <name>Zn(2+)</name>
        <dbReference type="ChEBI" id="CHEBI:29105"/>
    </cofactor>
    <text evidence="12">Binds 2 zinc ions per subunit.</text>
</comment>
<dbReference type="Pfam" id="PF00271">
    <property type="entry name" value="Helicase_C"/>
    <property type="match status" value="1"/>
</dbReference>
<dbReference type="InterPro" id="IPR005259">
    <property type="entry name" value="PriA"/>
</dbReference>
<comment type="similarity">
    <text evidence="12">Belongs to the helicase family. PriA subfamily.</text>
</comment>
<dbReference type="InterPro" id="IPR014001">
    <property type="entry name" value="Helicase_ATP-bd"/>
</dbReference>
<feature type="binding site" evidence="12">
    <location>
        <position position="551"/>
    </location>
    <ligand>
        <name>Zn(2+)</name>
        <dbReference type="ChEBI" id="CHEBI:29105"/>
        <label>2</label>
    </ligand>
</feature>
<proteinExistence type="inferred from homology"/>
<comment type="catalytic activity">
    <reaction evidence="12">
        <text>Couples ATP hydrolysis with the unwinding of duplex DNA by translocating in the 3'-5' direction.</text>
        <dbReference type="EC" id="5.6.2.4"/>
    </reaction>
</comment>
<evidence type="ECO:0000313" key="16">
    <source>
        <dbReference type="Proteomes" id="UP000823611"/>
    </source>
</evidence>
<keyword evidence="4 12" id="KW-0547">Nucleotide-binding</keyword>
<dbReference type="GO" id="GO:0006310">
    <property type="term" value="P:DNA recombination"/>
    <property type="evidence" value="ECO:0007669"/>
    <property type="project" value="InterPro"/>
</dbReference>
<evidence type="ECO:0000256" key="3">
    <source>
        <dbReference type="ARBA" id="ARBA00022723"/>
    </source>
</evidence>
<dbReference type="CDD" id="cd17929">
    <property type="entry name" value="DEXHc_priA"/>
    <property type="match status" value="1"/>
</dbReference>
<evidence type="ECO:0000259" key="13">
    <source>
        <dbReference type="PROSITE" id="PS51192"/>
    </source>
</evidence>
<dbReference type="GO" id="GO:0008270">
    <property type="term" value="F:zinc ion binding"/>
    <property type="evidence" value="ECO:0007669"/>
    <property type="project" value="UniProtKB-UniRule"/>
</dbReference>
<evidence type="ECO:0000256" key="9">
    <source>
        <dbReference type="ARBA" id="ARBA00023125"/>
    </source>
</evidence>
<sequence>MSKYAKVITNINHSDVDRVFDYGISKAIEEKVKVGMRVLVPFGRANKSIEGYVMALSDETELDQSKIKNIIKTCDDFPVFSKEMIELALFMKEKYYTTLSSCLKVIMPSGIGIKTQWIIVLNDYDEDILFTPKEREVIEFLEEKNNVCYKTELESQFGKNIYGVTNSLKNKNVISIRQSVKGNSFERNVQYVKLNLDENFNERYELISKNKRSEKQKEVVDFLFDYNEIQVSKLKEEMGNISSTLKTLEKKGLIEIFNKVEKRSIFDISNIEKTEPPIYTDEQQKAIETIENIRHSDNKKPTLVFGVTGSGKTEVYMAIIEKVLSEGKQAIVLVPEISLTPQIVGRFISRFGEKVSYTHSRMNFGERFDQWKKAREGEISVMIGPRSAIFTPFSNLGVIIIDEEHDTSYKSETTPKYNTLEVSEKLSEITGAVVVMGSATPDICTYHKCMEGRYNIVELKNRTKDSKLPEVYIKDMRKELEEGNRSIFSVDLYNAIKENLEKGEQTMLFINRRGFSTFVSCRKCGHVMMCKNCNVSYTYHSYTDTLMCHYCGSTVKNPKTCPSCGSKYIKHFGTGTQKVEEEVKKYFPNARVLRMDFDTTTKKNSHQIILDKFKNKEADILIGTQMIAKGHDFPNVTLVGIVSADISLNSSSYRSAENTFQLITQVSGRAGRGEKAGKVYIQTYSPDNYVIKLSSKQDYKAFYSDEIGMRELMEYPPFGSFFSIVISGTKEKEVIESSQMLGDIMKYFNRNRDFVILGPVPAFISKIKNEYRFTITVKHTDEERLRNFVMYCIDKFKSRYGKSSLYINIAMNTVIF</sequence>
<evidence type="ECO:0000256" key="2">
    <source>
        <dbReference type="ARBA" id="ARBA00022705"/>
    </source>
</evidence>
<accession>A0A9D9H4B0</accession>
<evidence type="ECO:0000256" key="11">
    <source>
        <dbReference type="ARBA" id="ARBA00048988"/>
    </source>
</evidence>
<dbReference type="Pfam" id="PF17764">
    <property type="entry name" value="PriA_3primeBD"/>
    <property type="match status" value="1"/>
</dbReference>
<feature type="binding site" evidence="12">
    <location>
        <position position="533"/>
    </location>
    <ligand>
        <name>Zn(2+)</name>
        <dbReference type="ChEBI" id="CHEBI:29105"/>
        <label>2</label>
    </ligand>
</feature>
<dbReference type="InterPro" id="IPR001650">
    <property type="entry name" value="Helicase_C-like"/>
</dbReference>
<dbReference type="InterPro" id="IPR040498">
    <property type="entry name" value="PriA_CRR"/>
</dbReference>
<evidence type="ECO:0000256" key="8">
    <source>
        <dbReference type="ARBA" id="ARBA00022840"/>
    </source>
</evidence>
<keyword evidence="5 12" id="KW-0378">Hydrolase</keyword>
<evidence type="ECO:0000313" key="15">
    <source>
        <dbReference type="EMBL" id="MBO8434318.1"/>
    </source>
</evidence>
<dbReference type="PANTHER" id="PTHR30580">
    <property type="entry name" value="PRIMOSOMAL PROTEIN N"/>
    <property type="match status" value="1"/>
</dbReference>
<gene>
    <name evidence="12 15" type="primary">priA</name>
    <name evidence="15" type="ORF">IAC55_03230</name>
</gene>
<evidence type="ECO:0000256" key="1">
    <source>
        <dbReference type="ARBA" id="ARBA00022515"/>
    </source>
</evidence>
<dbReference type="EC" id="5.6.2.4" evidence="12"/>
<dbReference type="GO" id="GO:0006302">
    <property type="term" value="P:double-strand break repair"/>
    <property type="evidence" value="ECO:0007669"/>
    <property type="project" value="InterPro"/>
</dbReference>
<dbReference type="Gene3D" id="3.40.1440.60">
    <property type="entry name" value="PriA, 3(prime) DNA-binding domain"/>
    <property type="match status" value="1"/>
</dbReference>